<protein>
    <recommendedName>
        <fullName evidence="8">Pirin family protein</fullName>
    </recommendedName>
</protein>
<dbReference type="AlphaFoldDB" id="A0A2T5C394"/>
<feature type="domain" description="Pirin C-terminal" evidence="5">
    <location>
        <begin position="182"/>
        <end position="280"/>
    </location>
</feature>
<dbReference type="InterPro" id="IPR003829">
    <property type="entry name" value="Pirin_N_dom"/>
</dbReference>
<dbReference type="RefSeq" id="WP_107821640.1">
    <property type="nucleotide sequence ID" value="NZ_QAAD01000005.1"/>
</dbReference>
<dbReference type="PIRSF" id="PIRSF006232">
    <property type="entry name" value="Pirin"/>
    <property type="match status" value="1"/>
</dbReference>
<dbReference type="CDD" id="cd02247">
    <property type="entry name" value="cupin_pirin_C"/>
    <property type="match status" value="1"/>
</dbReference>
<dbReference type="InterPro" id="IPR012093">
    <property type="entry name" value="Pirin"/>
</dbReference>
<evidence type="ECO:0000256" key="2">
    <source>
        <dbReference type="PIRSR" id="PIRSR006232-1"/>
    </source>
</evidence>
<evidence type="ECO:0008006" key="8">
    <source>
        <dbReference type="Google" id="ProtNLM"/>
    </source>
</evidence>
<dbReference type="SUPFAM" id="SSF51182">
    <property type="entry name" value="RmlC-like cupins"/>
    <property type="match status" value="1"/>
</dbReference>
<feature type="domain" description="Pirin N-terminal" evidence="4">
    <location>
        <begin position="22"/>
        <end position="124"/>
    </location>
</feature>
<evidence type="ECO:0000259" key="4">
    <source>
        <dbReference type="Pfam" id="PF02678"/>
    </source>
</evidence>
<dbReference type="GO" id="GO:0046872">
    <property type="term" value="F:metal ion binding"/>
    <property type="evidence" value="ECO:0007669"/>
    <property type="project" value="UniProtKB-KW"/>
</dbReference>
<dbReference type="PANTHER" id="PTHR43594">
    <property type="entry name" value="QUERCETIN 2,3-DIOXYGENASE"/>
    <property type="match status" value="1"/>
</dbReference>
<name>A0A2T5C394_9BACT</name>
<comment type="cofactor">
    <cofactor evidence="2">
        <name>Fe cation</name>
        <dbReference type="ChEBI" id="CHEBI:24875"/>
    </cofactor>
    <text evidence="2">Binds 1 Fe cation per subunit.</text>
</comment>
<proteinExistence type="inferred from homology"/>
<comment type="similarity">
    <text evidence="1 3">Belongs to the pirin family.</text>
</comment>
<gene>
    <name evidence="6" type="ORF">C8N47_10571</name>
</gene>
<organism evidence="6 7">
    <name type="scientific">Mangrovibacterium marinum</name>
    <dbReference type="NCBI Taxonomy" id="1639118"/>
    <lineage>
        <taxon>Bacteria</taxon>
        <taxon>Pseudomonadati</taxon>
        <taxon>Bacteroidota</taxon>
        <taxon>Bacteroidia</taxon>
        <taxon>Marinilabiliales</taxon>
        <taxon>Prolixibacteraceae</taxon>
        <taxon>Mangrovibacterium</taxon>
    </lineage>
</organism>
<dbReference type="EMBL" id="QAAD01000005">
    <property type="protein sequence ID" value="PTN09231.1"/>
    <property type="molecule type" value="Genomic_DNA"/>
</dbReference>
<feature type="binding site" evidence="2">
    <location>
        <position position="102"/>
    </location>
    <ligand>
        <name>Fe cation</name>
        <dbReference type="ChEBI" id="CHEBI:24875"/>
    </ligand>
</feature>
<feature type="binding site" evidence="2">
    <location>
        <position position="60"/>
    </location>
    <ligand>
        <name>Fe cation</name>
        <dbReference type="ChEBI" id="CHEBI:24875"/>
    </ligand>
</feature>
<sequence length="284" mass="32086">MRTIQQIHQPVYDPIGNLITYRVIPTPSISYLDPFLFLNHHGPQLYPPQNQGLPFGPHPHRGMETVTFILDGDIAHFDSGGHKSVIDAGGVQWMTAGKGLIHSEVSSDQFKQTGGPLEILQLWVNLPAKAKMCPPYYRGLQKDDIPTISSDDRLTTVKLISGEYRGQKGPFESGIGLQLQTIDLKQKARWDYTIPLDENIFCYLIRGKLKVNGQIVQQRSLLEFKNDSELIRIEALENSVLLLGHAQPLNEPVVSQGPFVMNTEQEIRQAYEDYQLGKFGRWTH</sequence>
<keyword evidence="7" id="KW-1185">Reference proteome</keyword>
<evidence type="ECO:0000256" key="1">
    <source>
        <dbReference type="ARBA" id="ARBA00008416"/>
    </source>
</evidence>
<evidence type="ECO:0000256" key="3">
    <source>
        <dbReference type="RuleBase" id="RU003457"/>
    </source>
</evidence>
<dbReference type="InterPro" id="IPR053186">
    <property type="entry name" value="QDO-related"/>
</dbReference>
<accession>A0A2T5C394</accession>
<keyword evidence="2" id="KW-0408">Iron</keyword>
<dbReference type="OrthoDB" id="321327at2"/>
<keyword evidence="2" id="KW-0479">Metal-binding</keyword>
<dbReference type="CDD" id="cd02909">
    <property type="entry name" value="cupin_pirin_N"/>
    <property type="match status" value="1"/>
</dbReference>
<dbReference type="Gene3D" id="2.60.120.10">
    <property type="entry name" value="Jelly Rolls"/>
    <property type="match status" value="2"/>
</dbReference>
<dbReference type="InterPro" id="IPR011051">
    <property type="entry name" value="RmlC_Cupin_sf"/>
</dbReference>
<evidence type="ECO:0000259" key="5">
    <source>
        <dbReference type="Pfam" id="PF05726"/>
    </source>
</evidence>
<dbReference type="InterPro" id="IPR014710">
    <property type="entry name" value="RmlC-like_jellyroll"/>
</dbReference>
<comment type="caution">
    <text evidence="6">The sequence shown here is derived from an EMBL/GenBank/DDBJ whole genome shotgun (WGS) entry which is preliminary data.</text>
</comment>
<evidence type="ECO:0000313" key="6">
    <source>
        <dbReference type="EMBL" id="PTN09231.1"/>
    </source>
</evidence>
<evidence type="ECO:0000313" key="7">
    <source>
        <dbReference type="Proteomes" id="UP000243525"/>
    </source>
</evidence>
<dbReference type="PANTHER" id="PTHR43594:SF1">
    <property type="entry name" value="QUERCETIN 2,3-DIOXYGENASE PA2418-RELATED"/>
    <property type="match status" value="1"/>
</dbReference>
<dbReference type="Proteomes" id="UP000243525">
    <property type="component" value="Unassembled WGS sequence"/>
</dbReference>
<reference evidence="6 7" key="1">
    <citation type="submission" date="2018-04" db="EMBL/GenBank/DDBJ databases">
        <title>Genomic Encyclopedia of Archaeal and Bacterial Type Strains, Phase II (KMG-II): from individual species to whole genera.</title>
        <authorList>
            <person name="Goeker M."/>
        </authorList>
    </citation>
    <scope>NUCLEOTIDE SEQUENCE [LARGE SCALE GENOMIC DNA]</scope>
    <source>
        <strain evidence="6 7">DSM 28823</strain>
    </source>
</reference>
<dbReference type="InterPro" id="IPR008778">
    <property type="entry name" value="Pirin_C_dom"/>
</dbReference>
<feature type="binding site" evidence="2">
    <location>
        <position position="104"/>
    </location>
    <ligand>
        <name>Fe cation</name>
        <dbReference type="ChEBI" id="CHEBI:24875"/>
    </ligand>
</feature>
<dbReference type="Pfam" id="PF02678">
    <property type="entry name" value="Pirin"/>
    <property type="match status" value="1"/>
</dbReference>
<dbReference type="Pfam" id="PF05726">
    <property type="entry name" value="Pirin_C"/>
    <property type="match status" value="1"/>
</dbReference>
<feature type="binding site" evidence="2">
    <location>
        <position position="58"/>
    </location>
    <ligand>
        <name>Fe cation</name>
        <dbReference type="ChEBI" id="CHEBI:24875"/>
    </ligand>
</feature>